<dbReference type="OrthoDB" id="3036324at2759"/>
<evidence type="ECO:0000313" key="1">
    <source>
        <dbReference type="EMBL" id="EIM80028.1"/>
    </source>
</evidence>
<dbReference type="Proteomes" id="UP000053927">
    <property type="component" value="Unassembled WGS sequence"/>
</dbReference>
<keyword evidence="2" id="KW-1185">Reference proteome</keyword>
<proteinExistence type="predicted"/>
<sequence>MTPEPSPPVNHSLCPKTETGRSFSPFPSVALPASRVKLSGFLSLPAPTPFGQDDEVNERSLAEDSHLDRLLMSRSLPELSVLYAGFGFAYREGLDNIFVLSGIPIAVPTVLSIIQISMLTTDKLTIDRSTIKPYSPFSADDHILLTAEACRASCVGLRGAPNE</sequence>
<reference evidence="2" key="1">
    <citation type="journal article" date="2012" name="Science">
        <title>The Paleozoic origin of enzymatic lignin decomposition reconstructed from 31 fungal genomes.</title>
        <authorList>
            <person name="Floudas D."/>
            <person name="Binder M."/>
            <person name="Riley R."/>
            <person name="Barry K."/>
            <person name="Blanchette R.A."/>
            <person name="Henrissat B."/>
            <person name="Martinez A.T."/>
            <person name="Otillar R."/>
            <person name="Spatafora J.W."/>
            <person name="Yadav J.S."/>
            <person name="Aerts A."/>
            <person name="Benoit I."/>
            <person name="Boyd A."/>
            <person name="Carlson A."/>
            <person name="Copeland A."/>
            <person name="Coutinho P.M."/>
            <person name="de Vries R.P."/>
            <person name="Ferreira P."/>
            <person name="Findley K."/>
            <person name="Foster B."/>
            <person name="Gaskell J."/>
            <person name="Glotzer D."/>
            <person name="Gorecki P."/>
            <person name="Heitman J."/>
            <person name="Hesse C."/>
            <person name="Hori C."/>
            <person name="Igarashi K."/>
            <person name="Jurgens J.A."/>
            <person name="Kallen N."/>
            <person name="Kersten P."/>
            <person name="Kohler A."/>
            <person name="Kuees U."/>
            <person name="Kumar T.K.A."/>
            <person name="Kuo A."/>
            <person name="LaButti K."/>
            <person name="Larrondo L.F."/>
            <person name="Lindquist E."/>
            <person name="Ling A."/>
            <person name="Lombard V."/>
            <person name="Lucas S."/>
            <person name="Lundell T."/>
            <person name="Martin R."/>
            <person name="McLaughlin D.J."/>
            <person name="Morgenstern I."/>
            <person name="Morin E."/>
            <person name="Murat C."/>
            <person name="Nagy L.G."/>
            <person name="Nolan M."/>
            <person name="Ohm R.A."/>
            <person name="Patyshakuliyeva A."/>
            <person name="Rokas A."/>
            <person name="Ruiz-Duenas F.J."/>
            <person name="Sabat G."/>
            <person name="Salamov A."/>
            <person name="Samejima M."/>
            <person name="Schmutz J."/>
            <person name="Slot J.C."/>
            <person name="St John F."/>
            <person name="Stenlid J."/>
            <person name="Sun H."/>
            <person name="Sun S."/>
            <person name="Syed K."/>
            <person name="Tsang A."/>
            <person name="Wiebenga A."/>
            <person name="Young D."/>
            <person name="Pisabarro A."/>
            <person name="Eastwood D.C."/>
            <person name="Martin F."/>
            <person name="Cullen D."/>
            <person name="Grigoriev I.V."/>
            <person name="Hibbett D.S."/>
        </authorList>
    </citation>
    <scope>NUCLEOTIDE SEQUENCE [LARGE SCALE GENOMIC DNA]</scope>
    <source>
        <strain evidence="2">FP-91666</strain>
    </source>
</reference>
<gene>
    <name evidence="1" type="ORF">STEHIDRAFT_163279</name>
</gene>
<organism evidence="1 2">
    <name type="scientific">Stereum hirsutum (strain FP-91666)</name>
    <name type="common">White-rot fungus</name>
    <dbReference type="NCBI Taxonomy" id="721885"/>
    <lineage>
        <taxon>Eukaryota</taxon>
        <taxon>Fungi</taxon>
        <taxon>Dikarya</taxon>
        <taxon>Basidiomycota</taxon>
        <taxon>Agaricomycotina</taxon>
        <taxon>Agaricomycetes</taxon>
        <taxon>Russulales</taxon>
        <taxon>Stereaceae</taxon>
        <taxon>Stereum</taxon>
    </lineage>
</organism>
<dbReference type="GeneID" id="18802280"/>
<dbReference type="KEGG" id="shs:STEHIDRAFT_163279"/>
<evidence type="ECO:0000313" key="2">
    <source>
        <dbReference type="Proteomes" id="UP000053927"/>
    </source>
</evidence>
<accession>R7RYY6</accession>
<dbReference type="AlphaFoldDB" id="R7RYY6"/>
<name>R7RYY6_STEHR</name>
<dbReference type="EMBL" id="JH687400">
    <property type="protein sequence ID" value="EIM80028.1"/>
    <property type="molecule type" value="Genomic_DNA"/>
</dbReference>
<dbReference type="RefSeq" id="XP_007311008.1">
    <property type="nucleotide sequence ID" value="XM_007310946.1"/>
</dbReference>
<protein>
    <submittedName>
        <fullName evidence="1">Uncharacterized protein</fullName>
    </submittedName>
</protein>